<dbReference type="RefSeq" id="WP_143806864.1">
    <property type="nucleotide sequence ID" value="NZ_FWXW01000002.1"/>
</dbReference>
<name>A0A1W1ZDM5_9FIRM</name>
<sequence>MLNNKKAILYGICKIGFLAITLAVLNFIDPIVRYHTARYYDMIPYLVWLHVYTLVIAVFFLMDHIKEWFRKGRLRADWSYAVITAALFAVLYLPNMPLNQLSHNHYDLLLILFWFSLLKTICKDKTGVSDESAQNK</sequence>
<feature type="transmembrane region" description="Helical" evidence="1">
    <location>
        <begin position="43"/>
        <end position="62"/>
    </location>
</feature>
<dbReference type="STRING" id="1122930.SAMN02745168_0981"/>
<gene>
    <name evidence="2" type="ORF">SAMN02745168_0981</name>
</gene>
<protein>
    <submittedName>
        <fullName evidence="2">Uncharacterized protein</fullName>
    </submittedName>
</protein>
<organism evidence="2 3">
    <name type="scientific">Papillibacter cinnamivorans DSM 12816</name>
    <dbReference type="NCBI Taxonomy" id="1122930"/>
    <lineage>
        <taxon>Bacteria</taxon>
        <taxon>Bacillati</taxon>
        <taxon>Bacillota</taxon>
        <taxon>Clostridia</taxon>
        <taxon>Eubacteriales</taxon>
        <taxon>Oscillospiraceae</taxon>
        <taxon>Papillibacter</taxon>
    </lineage>
</organism>
<feature type="transmembrane region" description="Helical" evidence="1">
    <location>
        <begin position="7"/>
        <end position="28"/>
    </location>
</feature>
<dbReference type="Proteomes" id="UP000192790">
    <property type="component" value="Unassembled WGS sequence"/>
</dbReference>
<dbReference type="AlphaFoldDB" id="A0A1W1ZDM5"/>
<feature type="transmembrane region" description="Helical" evidence="1">
    <location>
        <begin position="74"/>
        <end position="93"/>
    </location>
</feature>
<evidence type="ECO:0000313" key="3">
    <source>
        <dbReference type="Proteomes" id="UP000192790"/>
    </source>
</evidence>
<evidence type="ECO:0000313" key="2">
    <source>
        <dbReference type="EMBL" id="SMC46477.1"/>
    </source>
</evidence>
<proteinExistence type="predicted"/>
<keyword evidence="1" id="KW-0472">Membrane</keyword>
<keyword evidence="3" id="KW-1185">Reference proteome</keyword>
<accession>A0A1W1ZDM5</accession>
<keyword evidence="1" id="KW-1133">Transmembrane helix</keyword>
<keyword evidence="1" id="KW-0812">Transmembrane</keyword>
<dbReference type="EMBL" id="FWXW01000002">
    <property type="protein sequence ID" value="SMC46477.1"/>
    <property type="molecule type" value="Genomic_DNA"/>
</dbReference>
<reference evidence="2 3" key="1">
    <citation type="submission" date="2017-04" db="EMBL/GenBank/DDBJ databases">
        <authorList>
            <person name="Afonso C.L."/>
            <person name="Miller P.J."/>
            <person name="Scott M.A."/>
            <person name="Spackman E."/>
            <person name="Goraichik I."/>
            <person name="Dimitrov K.M."/>
            <person name="Suarez D.L."/>
            <person name="Swayne D.E."/>
        </authorList>
    </citation>
    <scope>NUCLEOTIDE SEQUENCE [LARGE SCALE GENOMIC DNA]</scope>
    <source>
        <strain evidence="2 3">DSM 12816</strain>
    </source>
</reference>
<evidence type="ECO:0000256" key="1">
    <source>
        <dbReference type="SAM" id="Phobius"/>
    </source>
</evidence>